<accession>A0ACC0KW81</accession>
<keyword evidence="2" id="KW-1185">Reference proteome</keyword>
<name>A0ACC0KW81_CHOFU</name>
<evidence type="ECO:0000313" key="1">
    <source>
        <dbReference type="EMBL" id="KAI8440737.1"/>
    </source>
</evidence>
<organism evidence="1 2">
    <name type="scientific">Choristoneura fumiferana</name>
    <name type="common">Spruce budworm moth</name>
    <name type="synonym">Archips fumiferana</name>
    <dbReference type="NCBI Taxonomy" id="7141"/>
    <lineage>
        <taxon>Eukaryota</taxon>
        <taxon>Metazoa</taxon>
        <taxon>Ecdysozoa</taxon>
        <taxon>Arthropoda</taxon>
        <taxon>Hexapoda</taxon>
        <taxon>Insecta</taxon>
        <taxon>Pterygota</taxon>
        <taxon>Neoptera</taxon>
        <taxon>Endopterygota</taxon>
        <taxon>Lepidoptera</taxon>
        <taxon>Glossata</taxon>
        <taxon>Ditrysia</taxon>
        <taxon>Tortricoidea</taxon>
        <taxon>Tortricidae</taxon>
        <taxon>Tortricinae</taxon>
        <taxon>Choristoneura</taxon>
    </lineage>
</organism>
<evidence type="ECO:0000313" key="2">
    <source>
        <dbReference type="Proteomes" id="UP001064048"/>
    </source>
</evidence>
<sequence length="113" mass="11625">MYLGLPARRVCGGATSYVAPEEGGQQPDTYNVPGLPARRVCGGATSYVAPEEGPSGEGSGEGAGAALVTVPPVSNALSLVYCDAGAAGFTKYVSRMTMPEGDCFYMLTCTYKE</sequence>
<gene>
    <name evidence="1" type="ORF">MSG28_009076</name>
</gene>
<protein>
    <submittedName>
        <fullName evidence="1">Uncharacterized protein</fullName>
    </submittedName>
</protein>
<reference evidence="1 2" key="1">
    <citation type="journal article" date="2022" name="Genome Biol. Evol.">
        <title>The Spruce Budworm Genome: Reconstructing the Evolutionary History of Antifreeze Proteins.</title>
        <authorList>
            <person name="Beliveau C."/>
            <person name="Gagne P."/>
            <person name="Picq S."/>
            <person name="Vernygora O."/>
            <person name="Keeling C.I."/>
            <person name="Pinkney K."/>
            <person name="Doucet D."/>
            <person name="Wen F."/>
            <person name="Johnston J.S."/>
            <person name="Maaroufi H."/>
            <person name="Boyle B."/>
            <person name="Laroche J."/>
            <person name="Dewar K."/>
            <person name="Juretic N."/>
            <person name="Blackburn G."/>
            <person name="Nisole A."/>
            <person name="Brunet B."/>
            <person name="Brandao M."/>
            <person name="Lumley L."/>
            <person name="Duan J."/>
            <person name="Quan G."/>
            <person name="Lucarotti C.J."/>
            <person name="Roe A.D."/>
            <person name="Sperling F.A.H."/>
            <person name="Levesque R.C."/>
            <person name="Cusson M."/>
        </authorList>
    </citation>
    <scope>NUCLEOTIDE SEQUENCE [LARGE SCALE GENOMIC DNA]</scope>
    <source>
        <strain evidence="1">Glfc:IPQL:Cfum</strain>
    </source>
</reference>
<dbReference type="EMBL" id="CM046115">
    <property type="protein sequence ID" value="KAI8440737.1"/>
    <property type="molecule type" value="Genomic_DNA"/>
</dbReference>
<comment type="caution">
    <text evidence="1">The sequence shown here is derived from an EMBL/GenBank/DDBJ whole genome shotgun (WGS) entry which is preliminary data.</text>
</comment>
<proteinExistence type="predicted"/>
<dbReference type="Proteomes" id="UP001064048">
    <property type="component" value="Chromosome 15"/>
</dbReference>